<keyword evidence="2" id="KW-1185">Reference proteome</keyword>
<organism evidence="1 2">
    <name type="scientific">Acinetobacter rongchengensis</name>
    <dbReference type="NCBI Taxonomy" id="2419601"/>
    <lineage>
        <taxon>Bacteria</taxon>
        <taxon>Pseudomonadati</taxon>
        <taxon>Pseudomonadota</taxon>
        <taxon>Gammaproteobacteria</taxon>
        <taxon>Moraxellales</taxon>
        <taxon>Moraxellaceae</taxon>
        <taxon>Acinetobacter</taxon>
    </lineage>
</organism>
<evidence type="ECO:0000313" key="1">
    <source>
        <dbReference type="EMBL" id="RKG35955.1"/>
    </source>
</evidence>
<proteinExistence type="predicted"/>
<protein>
    <submittedName>
        <fullName evidence="1">Uncharacterized protein</fullName>
    </submittedName>
</protein>
<sequence>MQIIKIEKDVLEFLHSFTQIDKDNFHLEVLSLFPVACCEYSSMMLARFLIEKKGYNIADVLIIKGQSTSDIYQLHLWLKVNGVIVDITAGQFNEVEKSIIIDEHGYWHNKSFYELDAYTPAIDFKNYVDEFDLSTLENDYLMIVQQIHQNSTTF</sequence>
<dbReference type="EMBL" id="RAXT01000051">
    <property type="protein sequence ID" value="RKG35955.1"/>
    <property type="molecule type" value="Genomic_DNA"/>
</dbReference>
<comment type="caution">
    <text evidence="1">The sequence shown here is derived from an EMBL/GenBank/DDBJ whole genome shotgun (WGS) entry which is preliminary data.</text>
</comment>
<evidence type="ECO:0000313" key="2">
    <source>
        <dbReference type="Proteomes" id="UP000280405"/>
    </source>
</evidence>
<accession>A0A3A8EMX3</accession>
<dbReference type="AlphaFoldDB" id="A0A3A8EMX3"/>
<name>A0A3A8EMX3_9GAMM</name>
<gene>
    <name evidence="1" type="ORF">D7V20_15740</name>
</gene>
<dbReference type="OrthoDB" id="6693689at2"/>
<dbReference type="RefSeq" id="WP_120385047.1">
    <property type="nucleotide sequence ID" value="NZ_RAXT01000051.1"/>
</dbReference>
<reference evidence="1 2" key="1">
    <citation type="submission" date="2018-09" db="EMBL/GenBank/DDBJ databases">
        <title>The draft genome of Acinetobacter spp. strains.</title>
        <authorList>
            <person name="Qin J."/>
            <person name="Feng Y."/>
            <person name="Zong Z."/>
        </authorList>
    </citation>
    <scope>NUCLEOTIDE SEQUENCE [LARGE SCALE GENOMIC DNA]</scope>
    <source>
        <strain evidence="1 2">WCHAc060115</strain>
    </source>
</reference>
<dbReference type="Proteomes" id="UP000280405">
    <property type="component" value="Unassembled WGS sequence"/>
</dbReference>